<dbReference type="Pfam" id="PF17996">
    <property type="entry name" value="CE2_N"/>
    <property type="match status" value="1"/>
</dbReference>
<organism evidence="4 5">
    <name type="scientific">Flavobacterium aquariorum</name>
    <dbReference type="NCBI Taxonomy" id="2217670"/>
    <lineage>
        <taxon>Bacteria</taxon>
        <taxon>Pseudomonadati</taxon>
        <taxon>Bacteroidota</taxon>
        <taxon>Flavobacteriia</taxon>
        <taxon>Flavobacteriales</taxon>
        <taxon>Flavobacteriaceae</taxon>
        <taxon>Flavobacterium</taxon>
    </lineage>
</organism>
<feature type="chain" id="PRO_5016119816" evidence="1">
    <location>
        <begin position="22"/>
        <end position="373"/>
    </location>
</feature>
<dbReference type="GO" id="GO:0052689">
    <property type="term" value="F:carboxylic ester hydrolase activity"/>
    <property type="evidence" value="ECO:0007669"/>
    <property type="project" value="InterPro"/>
</dbReference>
<dbReference type="InterPro" id="IPR052762">
    <property type="entry name" value="PCW_deacetylase/CE"/>
</dbReference>
<dbReference type="InterPro" id="IPR037461">
    <property type="entry name" value="CtCE2-like_dom"/>
</dbReference>
<sequence>MNYIKKCLLFLLITISYISVAQKKAETQSLFEYQGRIEKMQDNKVMLIGSASSVSFDFKGNSCTISLQSVDSWEHQNYVSLELDGKYIGRIRIEKGAIQSIPITVPNNKKTHHLSIYKATEAANGGVLFTGTNANLIACTILKNKKKVELIGDSITCGYGNDASTIPCGSGDWFDQHNAYWAYGPVLSRALDVDYVLSSVSGYGMYRNWNDEHLGEPIIPDVYENLYLNKDSSKPYDFTFQPDLVSICLGTNDFSDGDGKKARLPFNEEKYVSNYIDFIKTVYKHAPNTRIVLLNSPMVSGDKNITFVQCLKKVIQAFENDTIHKPIALFEFQPMSPKGCGYHPDITDDKVMADQLIPFFKKLLDEMSITQKL</sequence>
<dbReference type="InterPro" id="IPR013830">
    <property type="entry name" value="SGNH_hydro"/>
</dbReference>
<evidence type="ECO:0000259" key="3">
    <source>
        <dbReference type="Pfam" id="PF17996"/>
    </source>
</evidence>
<feature type="domain" description="Carbohydrate esterase 2 N-terminal" evidence="3">
    <location>
        <begin position="33"/>
        <end position="134"/>
    </location>
</feature>
<protein>
    <submittedName>
        <fullName evidence="4">GDSL family lipase</fullName>
    </submittedName>
</protein>
<dbReference type="RefSeq" id="WP_111408996.1">
    <property type="nucleotide sequence ID" value="NZ_QKXH01000002.1"/>
</dbReference>
<dbReference type="OrthoDB" id="9801375at2"/>
<evidence type="ECO:0000259" key="2">
    <source>
        <dbReference type="Pfam" id="PF13472"/>
    </source>
</evidence>
<feature type="signal peptide" evidence="1">
    <location>
        <begin position="1"/>
        <end position="21"/>
    </location>
</feature>
<dbReference type="PANTHER" id="PTHR37834:SF2">
    <property type="entry name" value="ESTERASE, SGNH HYDROLASE-TYPE"/>
    <property type="match status" value="1"/>
</dbReference>
<dbReference type="Proteomes" id="UP000249177">
    <property type="component" value="Unassembled WGS sequence"/>
</dbReference>
<gene>
    <name evidence="4" type="ORF">DOS84_04955</name>
</gene>
<keyword evidence="5" id="KW-1185">Reference proteome</keyword>
<reference evidence="4 5" key="1">
    <citation type="submission" date="2018-06" db="EMBL/GenBank/DDBJ databases">
        <title>Flavobacterium sp IMCC34762, genome.</title>
        <authorList>
            <person name="Joung Y."/>
            <person name="Cho J."/>
            <person name="Song J."/>
        </authorList>
    </citation>
    <scope>NUCLEOTIDE SEQUENCE [LARGE SCALE GENOMIC DNA]</scope>
    <source>
        <strain evidence="4 5">IMCC34762</strain>
    </source>
</reference>
<evidence type="ECO:0000313" key="5">
    <source>
        <dbReference type="Proteomes" id="UP000249177"/>
    </source>
</evidence>
<comment type="caution">
    <text evidence="4">The sequence shown here is derived from an EMBL/GenBank/DDBJ whole genome shotgun (WGS) entry which is preliminary data.</text>
</comment>
<proteinExistence type="predicted"/>
<dbReference type="EMBL" id="QKXH01000002">
    <property type="protein sequence ID" value="PZX94900.1"/>
    <property type="molecule type" value="Genomic_DNA"/>
</dbReference>
<dbReference type="Gene3D" id="2.60.120.260">
    <property type="entry name" value="Galactose-binding domain-like"/>
    <property type="match status" value="1"/>
</dbReference>
<dbReference type="SUPFAM" id="SSF52266">
    <property type="entry name" value="SGNH hydrolase"/>
    <property type="match status" value="1"/>
</dbReference>
<dbReference type="AlphaFoldDB" id="A0A2W7U178"/>
<feature type="domain" description="SGNH hydrolase-type esterase" evidence="2">
    <location>
        <begin position="150"/>
        <end position="297"/>
    </location>
</feature>
<dbReference type="InterPro" id="IPR040794">
    <property type="entry name" value="CE2_N"/>
</dbReference>
<dbReference type="Gene3D" id="3.40.50.1110">
    <property type="entry name" value="SGNH hydrolase"/>
    <property type="match status" value="1"/>
</dbReference>
<dbReference type="CDD" id="cd01831">
    <property type="entry name" value="Endoglucanase_E_like"/>
    <property type="match status" value="1"/>
</dbReference>
<dbReference type="Pfam" id="PF13472">
    <property type="entry name" value="Lipase_GDSL_2"/>
    <property type="match status" value="1"/>
</dbReference>
<dbReference type="PANTHER" id="PTHR37834">
    <property type="entry name" value="GDSL-LIKE LIPASE/ACYLHYDROLASE DOMAIN PROTEIN (AFU_ORTHOLOGUE AFUA_2G00620)"/>
    <property type="match status" value="1"/>
</dbReference>
<name>A0A2W7U178_9FLAO</name>
<dbReference type="InterPro" id="IPR036514">
    <property type="entry name" value="SGNH_hydro_sf"/>
</dbReference>
<accession>A0A2W7U178</accession>
<keyword evidence="1" id="KW-0732">Signal</keyword>
<evidence type="ECO:0000313" key="4">
    <source>
        <dbReference type="EMBL" id="PZX94900.1"/>
    </source>
</evidence>
<evidence type="ECO:0000256" key="1">
    <source>
        <dbReference type="SAM" id="SignalP"/>
    </source>
</evidence>